<protein>
    <submittedName>
        <fullName evidence="1">Uncharacterized protein</fullName>
    </submittedName>
</protein>
<organism evidence="1">
    <name type="scientific">Serratia fonticola</name>
    <dbReference type="NCBI Taxonomy" id="47917"/>
    <lineage>
        <taxon>Bacteria</taxon>
        <taxon>Pseudomonadati</taxon>
        <taxon>Pseudomonadota</taxon>
        <taxon>Gammaproteobacteria</taxon>
        <taxon>Enterobacterales</taxon>
        <taxon>Yersiniaceae</taxon>
        <taxon>Serratia</taxon>
    </lineage>
</organism>
<reference evidence="1" key="1">
    <citation type="submission" date="2019-05" db="EMBL/GenBank/DDBJ databases">
        <authorList>
            <consortium name="Pathogen Informatics"/>
        </authorList>
    </citation>
    <scope>NUCLEOTIDE SEQUENCE [LARGE SCALE GENOMIC DNA]</scope>
    <source>
        <strain evidence="1">NCTC12965</strain>
    </source>
</reference>
<accession>A0A4U9VTK1</accession>
<name>A0A4U9VTK1_SERFO</name>
<evidence type="ECO:0000313" key="1">
    <source>
        <dbReference type="EMBL" id="VTR50800.1"/>
    </source>
</evidence>
<gene>
    <name evidence="1" type="ORF">NCTC12965_06057</name>
</gene>
<sequence>MTIILNYFIKVKLFLFDSKCLFIIPIIKTVKAIY</sequence>
<dbReference type="EMBL" id="CABEEZ010000122">
    <property type="protein sequence ID" value="VTR50800.1"/>
    <property type="molecule type" value="Genomic_DNA"/>
</dbReference>
<dbReference type="AlphaFoldDB" id="A0A4U9VTK1"/>
<proteinExistence type="predicted"/>